<dbReference type="Proteomes" id="UP000447434">
    <property type="component" value="Chromosome 14"/>
</dbReference>
<protein>
    <submittedName>
        <fullName evidence="1">Uncharacterized protein</fullName>
    </submittedName>
</protein>
<reference evidence="2" key="1">
    <citation type="journal article" date="2020" name="Nat. Commun.">
        <title>Genome sequence of the cluster root forming white lupin.</title>
        <authorList>
            <person name="Hufnagel B."/>
            <person name="Marques A."/>
            <person name="Soriano A."/>
            <person name="Marques L."/>
            <person name="Divol F."/>
            <person name="Doumas P."/>
            <person name="Sallet E."/>
            <person name="Mancinotti D."/>
            <person name="Carrere S."/>
            <person name="Marande W."/>
            <person name="Arribat S."/>
            <person name="Keller J."/>
            <person name="Huneau C."/>
            <person name="Blein T."/>
            <person name="Aime D."/>
            <person name="Laguerre M."/>
            <person name="Taylor J."/>
            <person name="Schubert V."/>
            <person name="Nelson M."/>
            <person name="Geu-Flores F."/>
            <person name="Crespi M."/>
            <person name="Gallardo-Guerrero K."/>
            <person name="Delaux P.-M."/>
            <person name="Salse J."/>
            <person name="Berges H."/>
            <person name="Guyot R."/>
            <person name="Gouzy J."/>
            <person name="Peret B."/>
        </authorList>
    </citation>
    <scope>NUCLEOTIDE SEQUENCE [LARGE SCALE GENOMIC DNA]</scope>
    <source>
        <strain evidence="2">cv. Amiga</strain>
    </source>
</reference>
<accession>A0A6A4PEI7</accession>
<name>A0A6A4PEI7_LUPAL</name>
<dbReference type="AlphaFoldDB" id="A0A6A4PEI7"/>
<keyword evidence="2" id="KW-1185">Reference proteome</keyword>
<dbReference type="EMBL" id="WOCE01000014">
    <property type="protein sequence ID" value="KAE9599598.1"/>
    <property type="molecule type" value="Genomic_DNA"/>
</dbReference>
<organism evidence="1 2">
    <name type="scientific">Lupinus albus</name>
    <name type="common">White lupine</name>
    <name type="synonym">Lupinus termis</name>
    <dbReference type="NCBI Taxonomy" id="3870"/>
    <lineage>
        <taxon>Eukaryota</taxon>
        <taxon>Viridiplantae</taxon>
        <taxon>Streptophyta</taxon>
        <taxon>Embryophyta</taxon>
        <taxon>Tracheophyta</taxon>
        <taxon>Spermatophyta</taxon>
        <taxon>Magnoliopsida</taxon>
        <taxon>eudicotyledons</taxon>
        <taxon>Gunneridae</taxon>
        <taxon>Pentapetalae</taxon>
        <taxon>rosids</taxon>
        <taxon>fabids</taxon>
        <taxon>Fabales</taxon>
        <taxon>Fabaceae</taxon>
        <taxon>Papilionoideae</taxon>
        <taxon>50 kb inversion clade</taxon>
        <taxon>genistoids sensu lato</taxon>
        <taxon>core genistoids</taxon>
        <taxon>Genisteae</taxon>
        <taxon>Lupinus</taxon>
    </lineage>
</organism>
<comment type="caution">
    <text evidence="1">The sequence shown here is derived from an EMBL/GenBank/DDBJ whole genome shotgun (WGS) entry which is preliminary data.</text>
</comment>
<proteinExistence type="predicted"/>
<sequence>MLSSQVCCILCPMICLSVGETPNNWTHKSSQSILVSPVIAFLSIGRSSWYATSYNVIVHSALGKWKVCLLPKVASSTECDFLTIPYISRYVTIL</sequence>
<gene>
    <name evidence="1" type="ORF">Lalb_Chr14g0364091</name>
</gene>
<evidence type="ECO:0000313" key="1">
    <source>
        <dbReference type="EMBL" id="KAE9599598.1"/>
    </source>
</evidence>
<evidence type="ECO:0000313" key="2">
    <source>
        <dbReference type="Proteomes" id="UP000447434"/>
    </source>
</evidence>